<feature type="transmembrane region" description="Helical" evidence="1">
    <location>
        <begin position="29"/>
        <end position="50"/>
    </location>
</feature>
<dbReference type="EMBL" id="CP090896">
    <property type="protein sequence ID" value="ULT79796.1"/>
    <property type="molecule type" value="Genomic_DNA"/>
</dbReference>
<protein>
    <recommendedName>
        <fullName evidence="4">Transmembrane protein</fullName>
    </recommendedName>
</protein>
<keyword evidence="1" id="KW-1133">Transmembrane helix</keyword>
<dbReference type="Proteomes" id="UP000827892">
    <property type="component" value="Chromosome X"/>
</dbReference>
<evidence type="ECO:0000313" key="2">
    <source>
        <dbReference type="EMBL" id="ULT79796.1"/>
    </source>
</evidence>
<evidence type="ECO:0000313" key="3">
    <source>
        <dbReference type="Proteomes" id="UP000827892"/>
    </source>
</evidence>
<organism evidence="2 3">
    <name type="scientific">Caenorhabditis briggsae</name>
    <dbReference type="NCBI Taxonomy" id="6238"/>
    <lineage>
        <taxon>Eukaryota</taxon>
        <taxon>Metazoa</taxon>
        <taxon>Ecdysozoa</taxon>
        <taxon>Nematoda</taxon>
        <taxon>Chromadorea</taxon>
        <taxon>Rhabditida</taxon>
        <taxon>Rhabditina</taxon>
        <taxon>Rhabditomorpha</taxon>
        <taxon>Rhabditoidea</taxon>
        <taxon>Rhabditidae</taxon>
        <taxon>Peloderinae</taxon>
        <taxon>Caenorhabditis</taxon>
    </lineage>
</organism>
<dbReference type="AlphaFoldDB" id="A0AAE9CT08"/>
<keyword evidence="1" id="KW-0472">Membrane</keyword>
<evidence type="ECO:0000256" key="1">
    <source>
        <dbReference type="SAM" id="Phobius"/>
    </source>
</evidence>
<evidence type="ECO:0008006" key="4">
    <source>
        <dbReference type="Google" id="ProtNLM"/>
    </source>
</evidence>
<reference evidence="2 3" key="1">
    <citation type="submission" date="2022-05" db="EMBL/GenBank/DDBJ databases">
        <title>Chromosome-level reference genomes for two strains of Caenorhabditis briggsae: an improved platform for comparative genomics.</title>
        <authorList>
            <person name="Stevens L."/>
            <person name="Andersen E.C."/>
        </authorList>
    </citation>
    <scope>NUCLEOTIDE SEQUENCE [LARGE SCALE GENOMIC DNA]</scope>
    <source>
        <strain evidence="2">QX1410_ONT</strain>
        <tissue evidence="2">Whole-organism</tissue>
    </source>
</reference>
<gene>
    <name evidence="2" type="ORF">L3Y34_010400</name>
</gene>
<sequence>MPRARNSTNNSTEKTQKKAVVVIEEHHIFFRWVELTMVVFFLFLFTDYCHEYNSSIEFRRMLQKKRE</sequence>
<name>A0AAE9CT08_CAEBR</name>
<accession>A0AAE9CT08</accession>
<proteinExistence type="predicted"/>
<keyword evidence="1" id="KW-0812">Transmembrane</keyword>